<dbReference type="EMBL" id="WXXV01000026">
    <property type="protein sequence ID" value="MBE7696180.1"/>
    <property type="molecule type" value="Genomic_DNA"/>
</dbReference>
<sequence length="356" mass="41913">MSKIKSFMEEPFEIKKTYDYKKNSKKVVNVPRNIQDIMESSVKDSSISIHTLRIFSLILSRAKGNEIKDKDQYTLFSDEFLFENNTAIRFNYKLSDFAPKGTTSFAHVKQALKELVTYQINIPKKITRPDGSKITFFSGMISNLVMEEQGKVSFDMSSYWYCKFMYTMAGFNKNLVDLFFKSKDVKDIVFYTFLTKITAAGTTIKIENLNKKFNLNFEHYSELERTFLKPMRRKLNRISDISFNYSKVNNLLVAIKPYQTSIEDSKYLESRPQLTSLSEQKKINNKLTYLKDKHNLTVNNLQLLKPIFTRYSFSFINEILNENKKNLHELRGDIFLDRFTKLYMLKIQKENDKPSK</sequence>
<evidence type="ECO:0000313" key="1">
    <source>
        <dbReference type="EMBL" id="MBE7696180.1"/>
    </source>
</evidence>
<dbReference type="RefSeq" id="WP_145993735.1">
    <property type="nucleotide sequence ID" value="NZ_JAJHTL010000028.1"/>
</dbReference>
<dbReference type="Proteomes" id="UP000806077">
    <property type="component" value="Unassembled WGS sequence"/>
</dbReference>
<gene>
    <name evidence="1" type="ORF">F7645_12190</name>
</gene>
<accession>A0AAP1RH87</accession>
<evidence type="ECO:0000313" key="2">
    <source>
        <dbReference type="Proteomes" id="UP000806077"/>
    </source>
</evidence>
<protein>
    <recommendedName>
        <fullName evidence="3">Initiator Rep protein domain-containing protein</fullName>
    </recommendedName>
</protein>
<comment type="caution">
    <text evidence="1">The sequence shown here is derived from an EMBL/GenBank/DDBJ whole genome shotgun (WGS) entry which is preliminary data.</text>
</comment>
<keyword evidence="2" id="KW-1185">Reference proteome</keyword>
<reference evidence="1 2" key="1">
    <citation type="journal article" date="2020" name="Int. J. Syst. Evol. Microbiol.">
        <title>Tenacibaculum piscium sp. nov., isolated from skin ulcers of sea-farmed fish, and description of Tenacibaculum finnmarkense sp. nov. with subdivision into genomovars finnmarkense and ulcerans.</title>
        <authorList>
            <person name="Olsen A.B."/>
            <person name="Spilsberg B."/>
            <person name="Nilsen H.K."/>
            <person name="Lagesen K."/>
            <person name="Gulla S."/>
            <person name="Avendano-Herrera R."/>
            <person name="Irgang R."/>
            <person name="Duchaud E."/>
            <person name="Colquhoun D.J."/>
        </authorList>
    </citation>
    <scope>NUCLEOTIDE SEQUENCE [LARGE SCALE GENOMIC DNA]</scope>
    <source>
        <strain evidence="1 2">TNO037</strain>
    </source>
</reference>
<evidence type="ECO:0008006" key="3">
    <source>
        <dbReference type="Google" id="ProtNLM"/>
    </source>
</evidence>
<name>A0AAP1RH87_9FLAO</name>
<proteinExistence type="predicted"/>
<dbReference type="AlphaFoldDB" id="A0AAP1RH87"/>
<organism evidence="1 2">
    <name type="scientific">Tenacibaculum finnmarkense genomovar finnmarkense</name>
    <dbReference type="NCBI Taxonomy" id="1458503"/>
    <lineage>
        <taxon>Bacteria</taxon>
        <taxon>Pseudomonadati</taxon>
        <taxon>Bacteroidota</taxon>
        <taxon>Flavobacteriia</taxon>
        <taxon>Flavobacteriales</taxon>
        <taxon>Flavobacteriaceae</taxon>
        <taxon>Tenacibaculum</taxon>
        <taxon>Tenacibaculum finnmarkense</taxon>
    </lineage>
</organism>